<sequence>MHQELREGFITGGRMASLFLEYAERSSGRLASLFLSTSGRFLARLASAILEYERSSGRLASLFLEFTSAVLRRLGLPILEYDEFWPQLTYSLNTSAGPLWPPYSLKYERSSGRLAS</sequence>
<proteinExistence type="predicted"/>
<dbReference type="AlphaFoldDB" id="A0A1I8FR37"/>
<reference evidence="2" key="1">
    <citation type="submission" date="2016-11" db="UniProtKB">
        <authorList>
            <consortium name="WormBaseParasite"/>
        </authorList>
    </citation>
    <scope>IDENTIFICATION</scope>
</reference>
<accession>A0A1I8FR37</accession>
<organism evidence="1 2">
    <name type="scientific">Macrostomum lignano</name>
    <dbReference type="NCBI Taxonomy" id="282301"/>
    <lineage>
        <taxon>Eukaryota</taxon>
        <taxon>Metazoa</taxon>
        <taxon>Spiralia</taxon>
        <taxon>Lophotrochozoa</taxon>
        <taxon>Platyhelminthes</taxon>
        <taxon>Rhabditophora</taxon>
        <taxon>Macrostomorpha</taxon>
        <taxon>Macrostomida</taxon>
        <taxon>Macrostomidae</taxon>
        <taxon>Macrostomum</taxon>
    </lineage>
</organism>
<protein>
    <submittedName>
        <fullName evidence="2">RUN domain-containing protein</fullName>
    </submittedName>
</protein>
<name>A0A1I8FR37_9PLAT</name>
<evidence type="ECO:0000313" key="1">
    <source>
        <dbReference type="Proteomes" id="UP000095280"/>
    </source>
</evidence>
<dbReference type="WBParaSite" id="maker-unitig_43947-snap-gene-0.2-mRNA-1">
    <property type="protein sequence ID" value="maker-unitig_43947-snap-gene-0.2-mRNA-1"/>
    <property type="gene ID" value="maker-unitig_43947-snap-gene-0.2"/>
</dbReference>
<keyword evidence="1" id="KW-1185">Reference proteome</keyword>
<dbReference type="Proteomes" id="UP000095280">
    <property type="component" value="Unplaced"/>
</dbReference>
<evidence type="ECO:0000313" key="2">
    <source>
        <dbReference type="WBParaSite" id="maker-unitig_43947-snap-gene-0.2-mRNA-1"/>
    </source>
</evidence>